<name>A0A8W8NX79_MAGGI</name>
<dbReference type="AlphaFoldDB" id="A0A8W8NX79"/>
<keyword evidence="1" id="KW-0732">Signal</keyword>
<sequence>MKRQTWFIFCTCFLDVCYCYENIAMKKPAYQQNPYFPEDYSEFAESNLCEVEVYGCPTTGFYGSNCSIPCPDVNCRYCHIETGTCQGCKPGYEGHRCELSNIAIC</sequence>
<feature type="signal peptide" evidence="1">
    <location>
        <begin position="1"/>
        <end position="19"/>
    </location>
</feature>
<evidence type="ECO:0000313" key="3">
    <source>
        <dbReference type="Proteomes" id="UP000005408"/>
    </source>
</evidence>
<evidence type="ECO:0000256" key="1">
    <source>
        <dbReference type="SAM" id="SignalP"/>
    </source>
</evidence>
<dbReference type="Proteomes" id="UP000005408">
    <property type="component" value="Unassembled WGS sequence"/>
</dbReference>
<evidence type="ECO:0000313" key="2">
    <source>
        <dbReference type="EnsemblMetazoa" id="G8249.1:cds"/>
    </source>
</evidence>
<feature type="chain" id="PRO_5036453915" evidence="1">
    <location>
        <begin position="20"/>
        <end position="105"/>
    </location>
</feature>
<proteinExistence type="predicted"/>
<keyword evidence="3" id="KW-1185">Reference proteome</keyword>
<accession>A0A8W8NX79</accession>
<dbReference type="EnsemblMetazoa" id="G8249.1">
    <property type="protein sequence ID" value="G8249.1:cds"/>
    <property type="gene ID" value="G8249"/>
</dbReference>
<reference evidence="2" key="1">
    <citation type="submission" date="2022-08" db="UniProtKB">
        <authorList>
            <consortium name="EnsemblMetazoa"/>
        </authorList>
    </citation>
    <scope>IDENTIFICATION</scope>
    <source>
        <strain evidence="2">05x7-T-G4-1.051#20</strain>
    </source>
</reference>
<organism evidence="2 3">
    <name type="scientific">Magallana gigas</name>
    <name type="common">Pacific oyster</name>
    <name type="synonym">Crassostrea gigas</name>
    <dbReference type="NCBI Taxonomy" id="29159"/>
    <lineage>
        <taxon>Eukaryota</taxon>
        <taxon>Metazoa</taxon>
        <taxon>Spiralia</taxon>
        <taxon>Lophotrochozoa</taxon>
        <taxon>Mollusca</taxon>
        <taxon>Bivalvia</taxon>
        <taxon>Autobranchia</taxon>
        <taxon>Pteriomorphia</taxon>
        <taxon>Ostreida</taxon>
        <taxon>Ostreoidea</taxon>
        <taxon>Ostreidae</taxon>
        <taxon>Magallana</taxon>
    </lineage>
</organism>
<protein>
    <submittedName>
        <fullName evidence="2">Uncharacterized protein</fullName>
    </submittedName>
</protein>